<dbReference type="RefSeq" id="WP_214563269.1">
    <property type="nucleotide sequence ID" value="NZ_JAHEWX010000015.1"/>
</dbReference>
<organism evidence="1 2">
    <name type="scientific">Curtobacterium flaccumfaciens pv. flaccumfaciens</name>
    <dbReference type="NCBI Taxonomy" id="138532"/>
    <lineage>
        <taxon>Bacteria</taxon>
        <taxon>Bacillati</taxon>
        <taxon>Actinomycetota</taxon>
        <taxon>Actinomycetes</taxon>
        <taxon>Micrococcales</taxon>
        <taxon>Microbacteriaceae</taxon>
        <taxon>Curtobacterium</taxon>
    </lineage>
</organism>
<reference evidence="1" key="1">
    <citation type="submission" date="2021-05" db="EMBL/GenBank/DDBJ databases">
        <title>Whole genome sequence of Curtobacterium flaccumfaciens pv. flaccumfaciens strain CFBP 3417.</title>
        <authorList>
            <person name="Osdaghi E."/>
            <person name="Taghouti G."/>
            <person name="Portier P."/>
            <person name="Fazliarab A."/>
            <person name="Taghavi S.M."/>
            <person name="Briand M."/>
            <person name="Le-Saux M."/>
            <person name="Jacques M.-A."/>
        </authorList>
    </citation>
    <scope>NUCLEOTIDE SEQUENCE</scope>
    <source>
        <strain evidence="1">CFBP 3417</strain>
    </source>
</reference>
<accession>A0A9Q2W7N8</accession>
<protein>
    <recommendedName>
        <fullName evidence="3">DUF3168 domain-containing protein</fullName>
    </recommendedName>
</protein>
<dbReference type="EMBL" id="JAHEWX010000015">
    <property type="protein sequence ID" value="MBT1542475.1"/>
    <property type="molecule type" value="Genomic_DNA"/>
</dbReference>
<evidence type="ECO:0000313" key="2">
    <source>
        <dbReference type="Proteomes" id="UP000709437"/>
    </source>
</evidence>
<evidence type="ECO:0008006" key="3">
    <source>
        <dbReference type="Google" id="ProtNLM"/>
    </source>
</evidence>
<name>A0A9Q2W7N8_9MICO</name>
<sequence length="136" mass="14322">MHGIVYDDFLAHLIRRTDALLTARSEPHAAGVEVSDRKSADSRRAVVLTTSPGGGTSNTVRTSYVTVDVITDDQGTTVDLINLVLALATSRGAGGMVDGSPITFAEVNGGPNADPAADGYFKQTAQLELRHRGRSL</sequence>
<dbReference type="AlphaFoldDB" id="A0A9Q2W7N8"/>
<comment type="caution">
    <text evidence="1">The sequence shown here is derived from an EMBL/GenBank/DDBJ whole genome shotgun (WGS) entry which is preliminary data.</text>
</comment>
<gene>
    <name evidence="1" type="ORF">KK103_11935</name>
</gene>
<evidence type="ECO:0000313" key="1">
    <source>
        <dbReference type="EMBL" id="MBT1542475.1"/>
    </source>
</evidence>
<dbReference type="Proteomes" id="UP000709437">
    <property type="component" value="Unassembled WGS sequence"/>
</dbReference>
<proteinExistence type="predicted"/>